<dbReference type="SUPFAM" id="SSF58104">
    <property type="entry name" value="Methyl-accepting chemotaxis protein (MCP) signaling domain"/>
    <property type="match status" value="1"/>
</dbReference>
<gene>
    <name evidence="6" type="ORF">ACFSBW_14595</name>
</gene>
<dbReference type="AlphaFoldDB" id="A0ABD6DD88"/>
<keyword evidence="7" id="KW-1185">Reference proteome</keyword>
<dbReference type="InterPro" id="IPR004090">
    <property type="entry name" value="Chemotax_Me-accpt_rcpt"/>
</dbReference>
<feature type="region of interest" description="Disordered" evidence="4">
    <location>
        <begin position="298"/>
        <end position="322"/>
    </location>
</feature>
<dbReference type="InterPro" id="IPR004089">
    <property type="entry name" value="MCPsignal_dom"/>
</dbReference>
<dbReference type="EMBL" id="JBHUDM010000004">
    <property type="protein sequence ID" value="MFD1643103.1"/>
    <property type="molecule type" value="Genomic_DNA"/>
</dbReference>
<dbReference type="SMART" id="SM00283">
    <property type="entry name" value="MA"/>
    <property type="match status" value="1"/>
</dbReference>
<organism evidence="6 7">
    <name type="scientific">Halohasta litorea</name>
    <dbReference type="NCBI Taxonomy" id="869891"/>
    <lineage>
        <taxon>Archaea</taxon>
        <taxon>Methanobacteriati</taxon>
        <taxon>Methanobacteriota</taxon>
        <taxon>Stenosarchaea group</taxon>
        <taxon>Halobacteria</taxon>
        <taxon>Halobacteriales</taxon>
        <taxon>Haloferacaceae</taxon>
        <taxon>Halohasta</taxon>
    </lineage>
</organism>
<feature type="region of interest" description="Disordered" evidence="4">
    <location>
        <begin position="77"/>
        <end position="97"/>
    </location>
</feature>
<evidence type="ECO:0000256" key="4">
    <source>
        <dbReference type="SAM" id="MobiDB-lite"/>
    </source>
</evidence>
<evidence type="ECO:0000313" key="6">
    <source>
        <dbReference type="EMBL" id="MFD1643103.1"/>
    </source>
</evidence>
<dbReference type="Proteomes" id="UP001597052">
    <property type="component" value="Unassembled WGS sequence"/>
</dbReference>
<feature type="compositionally biased region" description="Low complexity" evidence="4">
    <location>
        <begin position="81"/>
        <end position="92"/>
    </location>
</feature>
<accession>A0ABD6DD88</accession>
<dbReference type="Pfam" id="PF00015">
    <property type="entry name" value="MCPsignal"/>
    <property type="match status" value="1"/>
</dbReference>
<dbReference type="Gene3D" id="1.10.287.950">
    <property type="entry name" value="Methyl-accepting chemotaxis protein"/>
    <property type="match status" value="1"/>
</dbReference>
<protein>
    <submittedName>
        <fullName evidence="6">Methyl-accepting chemotaxis protein</fullName>
    </submittedName>
</protein>
<comment type="similarity">
    <text evidence="2">Belongs to the methyl-accepting chemotaxis (MCP) protein family.</text>
</comment>
<name>A0ABD6DD88_9EURY</name>
<evidence type="ECO:0000259" key="5">
    <source>
        <dbReference type="PROSITE" id="PS50111"/>
    </source>
</evidence>
<dbReference type="RefSeq" id="WP_256396371.1">
    <property type="nucleotide sequence ID" value="NZ_JANHDJ010000004.1"/>
</dbReference>
<reference evidence="6 7" key="1">
    <citation type="journal article" date="2019" name="Int. J. Syst. Evol. Microbiol.">
        <title>The Global Catalogue of Microorganisms (GCM) 10K type strain sequencing project: providing services to taxonomists for standard genome sequencing and annotation.</title>
        <authorList>
            <consortium name="The Broad Institute Genomics Platform"/>
            <consortium name="The Broad Institute Genome Sequencing Center for Infectious Disease"/>
            <person name="Wu L."/>
            <person name="Ma J."/>
        </authorList>
    </citation>
    <scope>NUCLEOTIDE SEQUENCE [LARGE SCALE GENOMIC DNA]</scope>
    <source>
        <strain evidence="6 7">CGMCC 1.10593</strain>
    </source>
</reference>
<evidence type="ECO:0000313" key="7">
    <source>
        <dbReference type="Proteomes" id="UP001597052"/>
    </source>
</evidence>
<evidence type="ECO:0000256" key="2">
    <source>
        <dbReference type="ARBA" id="ARBA00029447"/>
    </source>
</evidence>
<dbReference type="PANTHER" id="PTHR32089">
    <property type="entry name" value="METHYL-ACCEPTING CHEMOTAXIS PROTEIN MCPB"/>
    <property type="match status" value="1"/>
</dbReference>
<sequence length="502" mass="52600">MATEQSTPVGGEGVGIEDGLIANAQGAVGVVHATSESVDERLSLIRDAASTQVEDMETVAEDVTDLSATIQEVAASADEVSATTDRAATAASDGREATSEATEAMEAASAATQRVANRVETLESQIDRINEVVDVIDDIADQTNLLALNASIEAARAGEDGAGFAVVADEVKSLAEESQSRTEEIETSVTEIQSVTDELTDALDSAVEAVETGAEEVTTAESQLDIVDDEMESAAAGVDEVSEAVSEGAEASTRVANVTRNTADAAREIESSVTEIHDERAQTTDLLGEIDDALSTARQHRDRRLDEADTVPTGIDDFDRDGSLPAGSRDVILTDTEGSPTAESAVDEAVAGFAAAAIDAGWAVSLSPTASLDRSTLQTVLQREAGVTLDDALASNRLFVLDLFGSWRPEENVIDVTKSSLSRANSQVDAKRDRPCVVIGNIAGELDLMGEAAVRENTYANDGETLSDDDLVVNVVDETTVPQQLQSFYVGAADNTCRLDGR</sequence>
<dbReference type="PROSITE" id="PS50111">
    <property type="entry name" value="CHEMOTAXIS_TRANSDUC_2"/>
    <property type="match status" value="1"/>
</dbReference>
<feature type="domain" description="Methyl-accepting transducer" evidence="5">
    <location>
        <begin position="27"/>
        <end position="263"/>
    </location>
</feature>
<evidence type="ECO:0000256" key="3">
    <source>
        <dbReference type="PROSITE-ProRule" id="PRU00284"/>
    </source>
</evidence>
<comment type="caution">
    <text evidence="6">The sequence shown here is derived from an EMBL/GenBank/DDBJ whole genome shotgun (WGS) entry which is preliminary data.</text>
</comment>
<dbReference type="PANTHER" id="PTHR32089:SF112">
    <property type="entry name" value="LYSOZYME-LIKE PROTEIN-RELATED"/>
    <property type="match status" value="1"/>
</dbReference>
<dbReference type="GO" id="GO:0007165">
    <property type="term" value="P:signal transduction"/>
    <property type="evidence" value="ECO:0007669"/>
    <property type="project" value="UniProtKB-KW"/>
</dbReference>
<keyword evidence="1 3" id="KW-0807">Transducer</keyword>
<dbReference type="PRINTS" id="PR00260">
    <property type="entry name" value="CHEMTRNSDUCR"/>
</dbReference>
<proteinExistence type="inferred from homology"/>
<evidence type="ECO:0000256" key="1">
    <source>
        <dbReference type="ARBA" id="ARBA00023224"/>
    </source>
</evidence>